<reference evidence="2" key="1">
    <citation type="journal article" date="2023" name="Nat. Plants">
        <title>Single-cell RNA sequencing provides a high-resolution roadmap for understanding the multicellular compartmentation of specialized metabolism.</title>
        <authorList>
            <person name="Sun S."/>
            <person name="Shen X."/>
            <person name="Li Y."/>
            <person name="Li Y."/>
            <person name="Wang S."/>
            <person name="Li R."/>
            <person name="Zhang H."/>
            <person name="Shen G."/>
            <person name="Guo B."/>
            <person name="Wei J."/>
            <person name="Xu J."/>
            <person name="St-Pierre B."/>
            <person name="Chen S."/>
            <person name="Sun C."/>
        </authorList>
    </citation>
    <scope>NUCLEOTIDE SEQUENCE [LARGE SCALE GENOMIC DNA]</scope>
</reference>
<organism evidence="1 2">
    <name type="scientific">Catharanthus roseus</name>
    <name type="common">Madagascar periwinkle</name>
    <name type="synonym">Vinca rosea</name>
    <dbReference type="NCBI Taxonomy" id="4058"/>
    <lineage>
        <taxon>Eukaryota</taxon>
        <taxon>Viridiplantae</taxon>
        <taxon>Streptophyta</taxon>
        <taxon>Embryophyta</taxon>
        <taxon>Tracheophyta</taxon>
        <taxon>Spermatophyta</taxon>
        <taxon>Magnoliopsida</taxon>
        <taxon>eudicotyledons</taxon>
        <taxon>Gunneridae</taxon>
        <taxon>Pentapetalae</taxon>
        <taxon>asterids</taxon>
        <taxon>lamiids</taxon>
        <taxon>Gentianales</taxon>
        <taxon>Apocynaceae</taxon>
        <taxon>Rauvolfioideae</taxon>
        <taxon>Vinceae</taxon>
        <taxon>Catharanthinae</taxon>
        <taxon>Catharanthus</taxon>
    </lineage>
</organism>
<evidence type="ECO:0000313" key="1">
    <source>
        <dbReference type="EMBL" id="KAI5672717.1"/>
    </source>
</evidence>
<proteinExistence type="predicted"/>
<sequence length="390" mass="42806">MRACSVGGVMMGVGGGGGGGVHYVDLLKFHIYLHHRIGRNSSSQPDLARGRQPDLAYLCFLNFTCSSLFFSCPMAKIDYEANINIEAEEDYETEEARKLWNELVESADFRFKRIMARLVNIGEANEGNANREEAIEKPRSDETIAPPSMPNPFGTITTKQLDETLLFYQTFFNSPSHMLAGSGHSSNPSTEPTTPTAEPSAKALNCSRCYANSKDKKRGVRGRHSTSDIPVTPTPLAPGFHHGTGEAGSRPPLHPYQSHTTVPYEPYGSAHPPSHHTDTVHDPYLQASTIVRPRISYLSSFQEPILYNGSHARQIGVEFIDQMLGAARQDSSCSTHCGSDGRPRHGKGKGLTGSLMSVKSKFAGSHNRRPDVVRDVPTLTQKRKKVKPSD</sequence>
<gene>
    <name evidence="1" type="ORF">M9H77_13081</name>
</gene>
<keyword evidence="2" id="KW-1185">Reference proteome</keyword>
<evidence type="ECO:0000313" key="2">
    <source>
        <dbReference type="Proteomes" id="UP001060085"/>
    </source>
</evidence>
<accession>A0ACC0BJE6</accession>
<dbReference type="Proteomes" id="UP001060085">
    <property type="component" value="Linkage Group LG03"/>
</dbReference>
<name>A0ACC0BJE6_CATRO</name>
<protein>
    <submittedName>
        <fullName evidence="1">Uncharacterized protein</fullName>
    </submittedName>
</protein>
<dbReference type="EMBL" id="CM044703">
    <property type="protein sequence ID" value="KAI5672717.1"/>
    <property type="molecule type" value="Genomic_DNA"/>
</dbReference>
<comment type="caution">
    <text evidence="1">The sequence shown here is derived from an EMBL/GenBank/DDBJ whole genome shotgun (WGS) entry which is preliminary data.</text>
</comment>